<proteinExistence type="predicted"/>
<organism evidence="4 5">
    <name type="scientific">Dillenia turbinata</name>
    <dbReference type="NCBI Taxonomy" id="194707"/>
    <lineage>
        <taxon>Eukaryota</taxon>
        <taxon>Viridiplantae</taxon>
        <taxon>Streptophyta</taxon>
        <taxon>Embryophyta</taxon>
        <taxon>Tracheophyta</taxon>
        <taxon>Spermatophyta</taxon>
        <taxon>Magnoliopsida</taxon>
        <taxon>eudicotyledons</taxon>
        <taxon>Gunneridae</taxon>
        <taxon>Pentapetalae</taxon>
        <taxon>Dilleniales</taxon>
        <taxon>Dilleniaceae</taxon>
        <taxon>Dillenia</taxon>
    </lineage>
</organism>
<gene>
    <name evidence="4" type="ORF">RJ641_034253</name>
</gene>
<accession>A0AAN8ZHG4</accession>
<evidence type="ECO:0000256" key="2">
    <source>
        <dbReference type="SAM" id="MobiDB-lite"/>
    </source>
</evidence>
<name>A0AAN8ZHG4_9MAGN</name>
<keyword evidence="1" id="KW-0732">Signal</keyword>
<sequence length="212" mass="24112">MLQKTWCVAKPSSDEATLQANINYACSHVDCLVPRKVCRPCSSPDNLLNHGLHCHESLLPGCGKEPVERWFHEFCSHSYDRSEANARLIQYNSNRITQHRKTLLQPAYLIQCSASLATLLGEVRNKYSKMELDIPGRRLDLDPKMRDLVADSIFVNEKCVFCGVLRGCRTWRRQKSEVKVVAYGMEMKEPNSCGLPSLRRQSSEDLGIDQRG</sequence>
<reference evidence="4 5" key="1">
    <citation type="submission" date="2023-12" db="EMBL/GenBank/DDBJ databases">
        <title>A high-quality genome assembly for Dillenia turbinata (Dilleniales).</title>
        <authorList>
            <person name="Chanderbali A."/>
        </authorList>
    </citation>
    <scope>NUCLEOTIDE SEQUENCE [LARGE SCALE GENOMIC DNA]</scope>
    <source>
        <strain evidence="4">LSX21</strain>
        <tissue evidence="4">Leaf</tissue>
    </source>
</reference>
<comment type="caution">
    <text evidence="4">The sequence shown here is derived from an EMBL/GenBank/DDBJ whole genome shotgun (WGS) entry which is preliminary data.</text>
</comment>
<evidence type="ECO:0000256" key="1">
    <source>
        <dbReference type="ARBA" id="ARBA00022729"/>
    </source>
</evidence>
<evidence type="ECO:0000259" key="3">
    <source>
        <dbReference type="SMART" id="SM00768"/>
    </source>
</evidence>
<keyword evidence="5" id="KW-1185">Reference proteome</keyword>
<dbReference type="Pfam" id="PF07983">
    <property type="entry name" value="X8"/>
    <property type="match status" value="1"/>
</dbReference>
<feature type="domain" description="X8" evidence="3">
    <location>
        <begin position="5"/>
        <end position="64"/>
    </location>
</feature>
<feature type="region of interest" description="Disordered" evidence="2">
    <location>
        <begin position="193"/>
        <end position="212"/>
    </location>
</feature>
<dbReference type="SMART" id="SM00768">
    <property type="entry name" value="X8"/>
    <property type="match status" value="1"/>
</dbReference>
<dbReference type="InterPro" id="IPR012946">
    <property type="entry name" value="X8"/>
</dbReference>
<dbReference type="EMBL" id="JBAMMX010000008">
    <property type="protein sequence ID" value="KAK6934098.1"/>
    <property type="molecule type" value="Genomic_DNA"/>
</dbReference>
<dbReference type="Proteomes" id="UP001370490">
    <property type="component" value="Unassembled WGS sequence"/>
</dbReference>
<evidence type="ECO:0000313" key="4">
    <source>
        <dbReference type="EMBL" id="KAK6934098.1"/>
    </source>
</evidence>
<dbReference type="AlphaFoldDB" id="A0AAN8ZHG4"/>
<evidence type="ECO:0000313" key="5">
    <source>
        <dbReference type="Proteomes" id="UP001370490"/>
    </source>
</evidence>
<protein>
    <recommendedName>
        <fullName evidence="3">X8 domain-containing protein</fullName>
    </recommendedName>
</protein>